<keyword evidence="3" id="KW-1185">Reference proteome</keyword>
<dbReference type="AlphaFoldDB" id="A0A931CN67"/>
<gene>
    <name evidence="2" type="ORF">IV500_06105</name>
</gene>
<reference evidence="2 3" key="1">
    <citation type="submission" date="2020-11" db="EMBL/GenBank/DDBJ databases">
        <title>Arthrobacter antarcticus sp. nov., isolated from Antarctic Soil.</title>
        <authorList>
            <person name="Li J."/>
        </authorList>
    </citation>
    <scope>NUCLEOTIDE SEQUENCE [LARGE SCALE GENOMIC DNA]</scope>
    <source>
        <strain evidence="2 3">Z1-20</strain>
    </source>
</reference>
<dbReference type="EMBL" id="JADNYM010000006">
    <property type="protein sequence ID" value="MBG0738996.1"/>
    <property type="molecule type" value="Genomic_DNA"/>
</dbReference>
<protein>
    <submittedName>
        <fullName evidence="2">Uncharacterized protein</fullName>
    </submittedName>
</protein>
<evidence type="ECO:0000313" key="3">
    <source>
        <dbReference type="Proteomes" id="UP000655366"/>
    </source>
</evidence>
<sequence>MSISPCRQPEGIPTGGQFAPDTRAEPTVSLTPAASLPPINATVVLQKLVGDTDENVGEVTFDARRVLAAMTAAERDALSDSSYEADEVFHAGARLGLVPDHDGPFEVYVRDAMDAAVEKDPEVFEKIAALPDNRPADAVLHTPLSPYEIGARVNEDGWVSGLATMDMFDLVTNDLEGYNDKIGNDLVGSELLMQQEATPVAVLEGGTLLMRLEGDVSAIIDCFDEDELADYEAGRAEAASAL</sequence>
<proteinExistence type="predicted"/>
<dbReference type="Proteomes" id="UP000655366">
    <property type="component" value="Unassembled WGS sequence"/>
</dbReference>
<comment type="caution">
    <text evidence="2">The sequence shown here is derived from an EMBL/GenBank/DDBJ whole genome shotgun (WGS) entry which is preliminary data.</text>
</comment>
<feature type="region of interest" description="Disordered" evidence="1">
    <location>
        <begin position="1"/>
        <end position="33"/>
    </location>
</feature>
<dbReference type="RefSeq" id="WP_196395945.1">
    <property type="nucleotide sequence ID" value="NZ_JADNYM010000006.1"/>
</dbReference>
<organism evidence="2 3">
    <name type="scientific">Arthrobacter terrae</name>
    <dbReference type="NCBI Taxonomy" id="2935737"/>
    <lineage>
        <taxon>Bacteria</taxon>
        <taxon>Bacillati</taxon>
        <taxon>Actinomycetota</taxon>
        <taxon>Actinomycetes</taxon>
        <taxon>Micrococcales</taxon>
        <taxon>Micrococcaceae</taxon>
        <taxon>Arthrobacter</taxon>
    </lineage>
</organism>
<accession>A0A931CN67</accession>
<evidence type="ECO:0000313" key="2">
    <source>
        <dbReference type="EMBL" id="MBG0738996.1"/>
    </source>
</evidence>
<name>A0A931CN67_9MICC</name>
<evidence type="ECO:0000256" key="1">
    <source>
        <dbReference type="SAM" id="MobiDB-lite"/>
    </source>
</evidence>